<evidence type="ECO:0000313" key="1">
    <source>
        <dbReference type="EMBL" id="GAA4003978.1"/>
    </source>
</evidence>
<gene>
    <name evidence="1" type="ORF">GCM10022211_14840</name>
</gene>
<keyword evidence="2" id="KW-1185">Reference proteome</keyword>
<proteinExistence type="predicted"/>
<organism evidence="1 2">
    <name type="scientific">Sphingomonas humi</name>
    <dbReference type="NCBI Taxonomy" id="335630"/>
    <lineage>
        <taxon>Bacteria</taxon>
        <taxon>Pseudomonadati</taxon>
        <taxon>Pseudomonadota</taxon>
        <taxon>Alphaproteobacteria</taxon>
        <taxon>Sphingomonadales</taxon>
        <taxon>Sphingomonadaceae</taxon>
        <taxon>Sphingomonas</taxon>
    </lineage>
</organism>
<sequence>MSFLKNLKLSNVAPIRFVDPKQHTRTRLLRYLNEQKALAQAEVEGRAYNATKVVFRTNEDGQRVRADAPRHVRRGWFQNGSSMFFQVRYGNKPLDLGKGMTAVEVSGVDAIPAIIDAVVEAVSAGELDEALAAAAVERRANFKRRNASK</sequence>
<name>A0ABP7RYA2_9SPHN</name>
<accession>A0ABP7RYA2</accession>
<evidence type="ECO:0000313" key="2">
    <source>
        <dbReference type="Proteomes" id="UP001501310"/>
    </source>
</evidence>
<dbReference type="EMBL" id="BAAAZD010000001">
    <property type="protein sequence ID" value="GAA4003978.1"/>
    <property type="molecule type" value="Genomic_DNA"/>
</dbReference>
<protein>
    <recommendedName>
        <fullName evidence="3">HK97 gp10 family phage protein</fullName>
    </recommendedName>
</protein>
<reference evidence="2" key="1">
    <citation type="journal article" date="2019" name="Int. J. Syst. Evol. Microbiol.">
        <title>The Global Catalogue of Microorganisms (GCM) 10K type strain sequencing project: providing services to taxonomists for standard genome sequencing and annotation.</title>
        <authorList>
            <consortium name="The Broad Institute Genomics Platform"/>
            <consortium name="The Broad Institute Genome Sequencing Center for Infectious Disease"/>
            <person name="Wu L."/>
            <person name="Ma J."/>
        </authorList>
    </citation>
    <scope>NUCLEOTIDE SEQUENCE [LARGE SCALE GENOMIC DNA]</scope>
    <source>
        <strain evidence="2">JCM 16603</strain>
    </source>
</reference>
<evidence type="ECO:0008006" key="3">
    <source>
        <dbReference type="Google" id="ProtNLM"/>
    </source>
</evidence>
<dbReference type="RefSeq" id="WP_344709541.1">
    <property type="nucleotide sequence ID" value="NZ_BAAAZD010000001.1"/>
</dbReference>
<comment type="caution">
    <text evidence="1">The sequence shown here is derived from an EMBL/GenBank/DDBJ whole genome shotgun (WGS) entry which is preliminary data.</text>
</comment>
<dbReference type="Proteomes" id="UP001501310">
    <property type="component" value="Unassembled WGS sequence"/>
</dbReference>